<keyword evidence="5 8" id="KW-0812">Transmembrane</keyword>
<dbReference type="FunFam" id="1.10.3470.10:FF:000001">
    <property type="entry name" value="Vitamin B12 ABC transporter permease BtuC"/>
    <property type="match status" value="1"/>
</dbReference>
<keyword evidence="4" id="KW-1003">Cell membrane</keyword>
<dbReference type="InterPro" id="IPR037294">
    <property type="entry name" value="ABC_BtuC-like"/>
</dbReference>
<evidence type="ECO:0000256" key="7">
    <source>
        <dbReference type="ARBA" id="ARBA00023136"/>
    </source>
</evidence>
<feature type="transmembrane region" description="Helical" evidence="8">
    <location>
        <begin position="294"/>
        <end position="313"/>
    </location>
</feature>
<feature type="transmembrane region" description="Helical" evidence="8">
    <location>
        <begin position="254"/>
        <end position="282"/>
    </location>
</feature>
<dbReference type="Proteomes" id="UP000256899">
    <property type="component" value="Unassembled WGS sequence"/>
</dbReference>
<evidence type="ECO:0000256" key="8">
    <source>
        <dbReference type="SAM" id="Phobius"/>
    </source>
</evidence>
<evidence type="ECO:0000313" key="9">
    <source>
        <dbReference type="EMBL" id="REL30063.1"/>
    </source>
</evidence>
<keyword evidence="3" id="KW-0813">Transport</keyword>
<feature type="transmembrane region" description="Helical" evidence="8">
    <location>
        <begin position="163"/>
        <end position="184"/>
    </location>
</feature>
<dbReference type="InterPro" id="IPR000522">
    <property type="entry name" value="ABC_transptr_permease_BtuC"/>
</dbReference>
<evidence type="ECO:0000256" key="2">
    <source>
        <dbReference type="ARBA" id="ARBA00007935"/>
    </source>
</evidence>
<dbReference type="CDD" id="cd06550">
    <property type="entry name" value="TM_ABC_iron-siderophores_like"/>
    <property type="match status" value="1"/>
</dbReference>
<comment type="subcellular location">
    <subcellularLocation>
        <location evidence="1">Cell membrane</location>
        <topology evidence="1">Multi-pass membrane protein</topology>
    </subcellularLocation>
</comment>
<dbReference type="PANTHER" id="PTHR30472">
    <property type="entry name" value="FERRIC ENTEROBACTIN TRANSPORT SYSTEM PERMEASE PROTEIN"/>
    <property type="match status" value="1"/>
</dbReference>
<dbReference type="SUPFAM" id="SSF81345">
    <property type="entry name" value="ABC transporter involved in vitamin B12 uptake, BtuC"/>
    <property type="match status" value="1"/>
</dbReference>
<dbReference type="AlphaFoldDB" id="A0A3E0U0A6"/>
<name>A0A3E0U0A6_9GAMM</name>
<gene>
    <name evidence="9" type="ORF">DXX94_04745</name>
</gene>
<evidence type="ECO:0000256" key="1">
    <source>
        <dbReference type="ARBA" id="ARBA00004651"/>
    </source>
</evidence>
<evidence type="ECO:0000256" key="6">
    <source>
        <dbReference type="ARBA" id="ARBA00022989"/>
    </source>
</evidence>
<evidence type="ECO:0000256" key="5">
    <source>
        <dbReference type="ARBA" id="ARBA00022692"/>
    </source>
</evidence>
<organism evidence="9 10">
    <name type="scientific">Thalassotalea euphylliae</name>
    <dbReference type="NCBI Taxonomy" id="1655234"/>
    <lineage>
        <taxon>Bacteria</taxon>
        <taxon>Pseudomonadati</taxon>
        <taxon>Pseudomonadota</taxon>
        <taxon>Gammaproteobacteria</taxon>
        <taxon>Alteromonadales</taxon>
        <taxon>Colwelliaceae</taxon>
        <taxon>Thalassotalea</taxon>
    </lineage>
</organism>
<sequence>MSTVAQVLVKQQRHSLIWQAAIVGLMLILAVIALAYGPAGWDWRLAFAWPFSPETFGFTELQLQVVMQIRLPRLFIAILIGAVLAQSGTATQSLCRNPLAEPSIIGISAGAAVCAVAVIAFAPRFGYSPDVILPYAAFAGALLTTCLVYLLANRNGDMQVITLILVGVAINALAMALIGLFSFYADDNALRLINYWTLGSLAGATWPGILQALPLLLLSLGGLYWRQSQINILLLGESEAKYLGIDTVRLKREIIVWVALGIGAAVALAGMIGFVGLVMPHIARLLVGPNLKQMLPLAMLLGALMLLLADWLAKVLVAPAELPIGIITALIGAPLFVYLLLEQQRSNHG</sequence>
<proteinExistence type="inferred from homology"/>
<feature type="transmembrane region" description="Helical" evidence="8">
    <location>
        <begin position="16"/>
        <end position="36"/>
    </location>
</feature>
<dbReference type="Gene3D" id="1.10.3470.10">
    <property type="entry name" value="ABC transporter involved in vitamin B12 uptake, BtuC"/>
    <property type="match status" value="1"/>
</dbReference>
<keyword evidence="6 8" id="KW-1133">Transmembrane helix</keyword>
<dbReference type="PANTHER" id="PTHR30472:SF25">
    <property type="entry name" value="ABC TRANSPORTER PERMEASE PROTEIN MJ0876-RELATED"/>
    <property type="match status" value="1"/>
</dbReference>
<protein>
    <submittedName>
        <fullName evidence="9">Iron ABC transporter permease</fullName>
    </submittedName>
</protein>
<dbReference type="GO" id="GO:0005886">
    <property type="term" value="C:plasma membrane"/>
    <property type="evidence" value="ECO:0007669"/>
    <property type="project" value="UniProtKB-SubCell"/>
</dbReference>
<comment type="caution">
    <text evidence="9">The sequence shown here is derived from an EMBL/GenBank/DDBJ whole genome shotgun (WGS) entry which is preliminary data.</text>
</comment>
<accession>A0A3E0U0A6</accession>
<comment type="similarity">
    <text evidence="2">Belongs to the binding-protein-dependent transport system permease family. FecCD subfamily.</text>
</comment>
<keyword evidence="10" id="KW-1185">Reference proteome</keyword>
<feature type="transmembrane region" description="Helical" evidence="8">
    <location>
        <begin position="103"/>
        <end position="126"/>
    </location>
</feature>
<reference evidence="10" key="1">
    <citation type="submission" date="2018-08" db="EMBL/GenBank/DDBJ databases">
        <title>Thalassotalea euphylliae genome.</title>
        <authorList>
            <person name="Summers S."/>
            <person name="Rice S.A."/>
            <person name="Freckelton M.L."/>
            <person name="Nedved B.T."/>
            <person name="Hadfield M.G."/>
        </authorList>
    </citation>
    <scope>NUCLEOTIDE SEQUENCE [LARGE SCALE GENOMIC DNA]</scope>
    <source>
        <strain evidence="10">H3</strain>
    </source>
</reference>
<dbReference type="RefSeq" id="WP_116014189.1">
    <property type="nucleotide sequence ID" value="NZ_QUOT01000001.1"/>
</dbReference>
<feature type="transmembrane region" description="Helical" evidence="8">
    <location>
        <begin position="204"/>
        <end position="225"/>
    </location>
</feature>
<evidence type="ECO:0000256" key="4">
    <source>
        <dbReference type="ARBA" id="ARBA00022475"/>
    </source>
</evidence>
<dbReference type="Pfam" id="PF01032">
    <property type="entry name" value="FecCD"/>
    <property type="match status" value="1"/>
</dbReference>
<feature type="transmembrane region" description="Helical" evidence="8">
    <location>
        <begin position="320"/>
        <end position="341"/>
    </location>
</feature>
<dbReference type="EMBL" id="QUOT01000001">
    <property type="protein sequence ID" value="REL30063.1"/>
    <property type="molecule type" value="Genomic_DNA"/>
</dbReference>
<dbReference type="GO" id="GO:0022857">
    <property type="term" value="F:transmembrane transporter activity"/>
    <property type="evidence" value="ECO:0007669"/>
    <property type="project" value="InterPro"/>
</dbReference>
<evidence type="ECO:0000256" key="3">
    <source>
        <dbReference type="ARBA" id="ARBA00022448"/>
    </source>
</evidence>
<keyword evidence="7 8" id="KW-0472">Membrane</keyword>
<evidence type="ECO:0000313" key="10">
    <source>
        <dbReference type="Proteomes" id="UP000256899"/>
    </source>
</evidence>
<feature type="transmembrane region" description="Helical" evidence="8">
    <location>
        <begin position="132"/>
        <end position="151"/>
    </location>
</feature>
<dbReference type="GO" id="GO:0033214">
    <property type="term" value="P:siderophore-iron import into cell"/>
    <property type="evidence" value="ECO:0007669"/>
    <property type="project" value="TreeGrafter"/>
</dbReference>